<reference evidence="2" key="1">
    <citation type="submission" date="2016-10" db="EMBL/GenBank/DDBJ databases">
        <authorList>
            <person name="Varghese N."/>
            <person name="Submissions S."/>
        </authorList>
    </citation>
    <scope>NUCLEOTIDE SEQUENCE [LARGE SCALE GENOMIC DNA]</scope>
    <source>
        <strain evidence="2">CBMB127</strain>
    </source>
</reference>
<organism evidence="1 2">
    <name type="scientific">Methylophilus rhizosphaerae</name>
    <dbReference type="NCBI Taxonomy" id="492660"/>
    <lineage>
        <taxon>Bacteria</taxon>
        <taxon>Pseudomonadati</taxon>
        <taxon>Pseudomonadota</taxon>
        <taxon>Betaproteobacteria</taxon>
        <taxon>Nitrosomonadales</taxon>
        <taxon>Methylophilaceae</taxon>
        <taxon>Methylophilus</taxon>
    </lineage>
</organism>
<protein>
    <submittedName>
        <fullName evidence="1">Uncharacterized protein</fullName>
    </submittedName>
</protein>
<accession>A0A1G9EB74</accession>
<name>A0A1G9EB74_9PROT</name>
<dbReference type="OrthoDB" id="5297125at2"/>
<gene>
    <name evidence="1" type="ORF">SAMN05192566_2276</name>
</gene>
<dbReference type="RefSeq" id="WP_091472252.1">
    <property type="nucleotide sequence ID" value="NZ_FNFX01000004.1"/>
</dbReference>
<evidence type="ECO:0000313" key="1">
    <source>
        <dbReference type="EMBL" id="SDK73383.1"/>
    </source>
</evidence>
<dbReference type="STRING" id="492660.SAMN05192566_2276"/>
<proteinExistence type="predicted"/>
<keyword evidence="2" id="KW-1185">Reference proteome</keyword>
<dbReference type="EMBL" id="FNFX01000004">
    <property type="protein sequence ID" value="SDK73383.1"/>
    <property type="molecule type" value="Genomic_DNA"/>
</dbReference>
<evidence type="ECO:0000313" key="2">
    <source>
        <dbReference type="Proteomes" id="UP000198629"/>
    </source>
</evidence>
<dbReference type="AlphaFoldDB" id="A0A1G9EB74"/>
<sequence length="71" mass="8177">MTNEWPKWVRDDGSVVSCTEKVKVMSENFDELKQIAQDALEDGLLMEVSEEQMRKALYALVDSLVNPYQKP</sequence>
<dbReference type="Proteomes" id="UP000198629">
    <property type="component" value="Unassembled WGS sequence"/>
</dbReference>